<comment type="similarity">
    <text evidence="2 8">Belongs to the cytochrome P450 family.</text>
</comment>
<evidence type="ECO:0000256" key="8">
    <source>
        <dbReference type="RuleBase" id="RU000461"/>
    </source>
</evidence>
<evidence type="ECO:0000256" key="7">
    <source>
        <dbReference type="ARBA" id="ARBA00023033"/>
    </source>
</evidence>
<evidence type="ECO:0000313" key="10">
    <source>
        <dbReference type="Proteomes" id="UP000467260"/>
    </source>
</evidence>
<evidence type="ECO:0000256" key="2">
    <source>
        <dbReference type="ARBA" id="ARBA00010617"/>
    </source>
</evidence>
<dbReference type="GO" id="GO:0005506">
    <property type="term" value="F:iron ion binding"/>
    <property type="evidence" value="ECO:0007669"/>
    <property type="project" value="InterPro"/>
</dbReference>
<dbReference type="InterPro" id="IPR002397">
    <property type="entry name" value="Cyt_P450_B"/>
</dbReference>
<evidence type="ECO:0000256" key="6">
    <source>
        <dbReference type="ARBA" id="ARBA00023004"/>
    </source>
</evidence>
<dbReference type="InterPro" id="IPR001128">
    <property type="entry name" value="Cyt_P450"/>
</dbReference>
<dbReference type="KEGG" id="mhib:MHIB_30420"/>
<dbReference type="InterPro" id="IPR036396">
    <property type="entry name" value="Cyt_P450_sf"/>
</dbReference>
<keyword evidence="3 8" id="KW-0349">Heme</keyword>
<dbReference type="PANTHER" id="PTHR46696:SF4">
    <property type="entry name" value="BIOTIN BIOSYNTHESIS CYTOCHROME P450"/>
    <property type="match status" value="1"/>
</dbReference>
<dbReference type="InterPro" id="IPR017972">
    <property type="entry name" value="Cyt_P450_CS"/>
</dbReference>
<dbReference type="PANTHER" id="PTHR46696">
    <property type="entry name" value="P450, PUTATIVE (EUROFUNG)-RELATED"/>
    <property type="match status" value="1"/>
</dbReference>
<evidence type="ECO:0000256" key="5">
    <source>
        <dbReference type="ARBA" id="ARBA00023002"/>
    </source>
</evidence>
<evidence type="ECO:0000256" key="1">
    <source>
        <dbReference type="ARBA" id="ARBA00001971"/>
    </source>
</evidence>
<keyword evidence="4 8" id="KW-0479">Metal-binding</keyword>
<dbReference type="GO" id="GO:0008395">
    <property type="term" value="F:steroid hydroxylase activity"/>
    <property type="evidence" value="ECO:0007669"/>
    <property type="project" value="TreeGrafter"/>
</dbReference>
<dbReference type="Gene3D" id="1.10.630.10">
    <property type="entry name" value="Cytochrome P450"/>
    <property type="match status" value="1"/>
</dbReference>
<evidence type="ECO:0000256" key="4">
    <source>
        <dbReference type="ARBA" id="ARBA00022723"/>
    </source>
</evidence>
<proteinExistence type="inferred from homology"/>
<dbReference type="PRINTS" id="PR00385">
    <property type="entry name" value="P450"/>
</dbReference>
<dbReference type="GO" id="GO:0020037">
    <property type="term" value="F:heme binding"/>
    <property type="evidence" value="ECO:0007669"/>
    <property type="project" value="InterPro"/>
</dbReference>
<keyword evidence="7 8" id="KW-0503">Monooxygenase</keyword>
<dbReference type="GO" id="GO:0006707">
    <property type="term" value="P:cholesterol catabolic process"/>
    <property type="evidence" value="ECO:0007669"/>
    <property type="project" value="TreeGrafter"/>
</dbReference>
<comment type="cofactor">
    <cofactor evidence="1">
        <name>heme</name>
        <dbReference type="ChEBI" id="CHEBI:30413"/>
    </cofactor>
</comment>
<keyword evidence="10" id="KW-1185">Reference proteome</keyword>
<dbReference type="GO" id="GO:0036199">
    <property type="term" value="F:cholest-4-en-3-one 26-monooxygenase activity"/>
    <property type="evidence" value="ECO:0007669"/>
    <property type="project" value="TreeGrafter"/>
</dbReference>
<dbReference type="PRINTS" id="PR00359">
    <property type="entry name" value="BP450"/>
</dbReference>
<dbReference type="AlphaFoldDB" id="A0A7I7X4V2"/>
<keyword evidence="5 8" id="KW-0560">Oxidoreductase</keyword>
<organism evidence="9 10">
    <name type="scientific">Mycolicibacter hiberniae</name>
    <dbReference type="NCBI Taxonomy" id="29314"/>
    <lineage>
        <taxon>Bacteria</taxon>
        <taxon>Bacillati</taxon>
        <taxon>Actinomycetota</taxon>
        <taxon>Actinomycetes</taxon>
        <taxon>Mycobacteriales</taxon>
        <taxon>Mycobacteriaceae</taxon>
        <taxon>Mycolicibacter</taxon>
    </lineage>
</organism>
<dbReference type="Proteomes" id="UP000467260">
    <property type="component" value="Chromosome"/>
</dbReference>
<protein>
    <submittedName>
        <fullName evidence="9">Cytochrome P450</fullName>
    </submittedName>
</protein>
<dbReference type="PROSITE" id="PS00086">
    <property type="entry name" value="CYTOCHROME_P450"/>
    <property type="match status" value="1"/>
</dbReference>
<dbReference type="SUPFAM" id="SSF48264">
    <property type="entry name" value="Cytochrome P450"/>
    <property type="match status" value="1"/>
</dbReference>
<evidence type="ECO:0000256" key="3">
    <source>
        <dbReference type="ARBA" id="ARBA00022617"/>
    </source>
</evidence>
<gene>
    <name evidence="9" type="ORF">MHIB_30420</name>
</gene>
<dbReference type="Pfam" id="PF00067">
    <property type="entry name" value="p450"/>
    <property type="match status" value="1"/>
</dbReference>
<reference evidence="9 10" key="1">
    <citation type="journal article" date="2019" name="Emerg. Microbes Infect.">
        <title>Comprehensive subspecies identification of 175 nontuberculous mycobacteria species based on 7547 genomic profiles.</title>
        <authorList>
            <person name="Matsumoto Y."/>
            <person name="Kinjo T."/>
            <person name="Motooka D."/>
            <person name="Nabeya D."/>
            <person name="Jung N."/>
            <person name="Uechi K."/>
            <person name="Horii T."/>
            <person name="Iida T."/>
            <person name="Fujita J."/>
            <person name="Nakamura S."/>
        </authorList>
    </citation>
    <scope>NUCLEOTIDE SEQUENCE [LARGE SCALE GENOMIC DNA]</scope>
    <source>
        <strain evidence="9 10">JCM 13571</strain>
    </source>
</reference>
<keyword evidence="6 8" id="KW-0408">Iron</keyword>
<sequence length="418" mass="45897">MTHHVRTGQRDDVTTREGRLGMLLFDDNYVQDPYPLYRRMTDSAPVHRIGDSGFYAVCGWDAVNEAIARPEDFSSNLTATMTYQPGGDVGTFAMEGLGGKSHVLATADEPAHAMHRKALLPQLAAKRIRAFEPFIAETGQRLWNAHLAQGRIEWMGAMANRLPMMIVGRIIGVPDSDTDKLVRWGYAATQVVEGLVSEDQLTAAGIAVMELSGYIAEQFQRAAEDPRDNLLGDLATACARGELEDLTALTMMIILFSAGGESTASLIGSAAWILATQQDIQDQLRQQAELLGAFLEEVLRYEPPFRGHYRHVVNDTELCGVRLPADARLLLLWGAANRDPAHFDDPDRFRLDRPGAKTHLTFGKGIHFCLGAALARLEAQIVIGQLLANTTGLRAAEVGRWLPSLLVRRLESLQLACG</sequence>
<evidence type="ECO:0000313" key="9">
    <source>
        <dbReference type="EMBL" id="BBZ24624.1"/>
    </source>
</evidence>
<name>A0A7I7X4V2_9MYCO</name>
<dbReference type="EMBL" id="AP022609">
    <property type="protein sequence ID" value="BBZ24624.1"/>
    <property type="molecule type" value="Genomic_DNA"/>
</dbReference>
<accession>A0A7I7X4V2</accession>